<dbReference type="InterPro" id="IPR019826">
    <property type="entry name" value="Carboxylesterase_B_AS"/>
</dbReference>
<accession>A0A269PFZ7</accession>
<evidence type="ECO:0000313" key="6">
    <source>
        <dbReference type="Proteomes" id="UP000215771"/>
    </source>
</evidence>
<comment type="similarity">
    <text evidence="1 3">Belongs to the type-B carboxylesterase/lipase family.</text>
</comment>
<evidence type="ECO:0000256" key="3">
    <source>
        <dbReference type="RuleBase" id="RU361235"/>
    </source>
</evidence>
<gene>
    <name evidence="5" type="ORF">CIG21_02255</name>
</gene>
<sequence>MATRETQVTCPAGAIVGTSDGAVREFHSIPYARFTAAFDPPAPAPTGMLIDATTPLPHATRLSITAPEGARRNDDLPVLVWIHGGRFEEGTHADDRANGPAFARDGIILVQVGYRLKFPGMLPVGGDAPGQYRAVQDCAAALSWVQRNIEAFGGDPTNVTVAGQSAGADIAVWLCRRDHYKGEFRRAVAASPVFPRRGMDSRRWAARGALGRALLREELNPLYDRSPQRFDRAYRRFRTQYFTDIALGPFPLEPAKLARVPLVVTSTRDEFFPNGAFADRTALATPVARALGRHMGLAKGRVGEYLGAASRMDPGHVVGRLISDAMCRRWVDDIAEGAPGPVWQAELVASADLPAHHAADLAPAFGADGAYGTGLNRWLTQFVRGGDVGWEPYSGDTRARAGRTALRVALDGSGAQEVADPLGYLRGAFSPVAHEL</sequence>
<proteinExistence type="inferred from homology"/>
<evidence type="ECO:0000313" key="5">
    <source>
        <dbReference type="EMBL" id="PAJ71109.1"/>
    </source>
</evidence>
<keyword evidence="2 3" id="KW-0378">Hydrolase</keyword>
<evidence type="ECO:0000256" key="2">
    <source>
        <dbReference type="ARBA" id="ARBA00022801"/>
    </source>
</evidence>
<reference evidence="5 6" key="1">
    <citation type="submission" date="2017-08" db="EMBL/GenBank/DDBJ databases">
        <authorList>
            <person name="de Groot N.N."/>
        </authorList>
    </citation>
    <scope>NUCLEOTIDE SEQUENCE [LARGE SCALE GENOMIC DNA]</scope>
    <source>
        <strain evidence="5 6">NBT06-6</strain>
    </source>
</reference>
<evidence type="ECO:0000256" key="1">
    <source>
        <dbReference type="ARBA" id="ARBA00005964"/>
    </source>
</evidence>
<comment type="caution">
    <text evidence="5">The sequence shown here is derived from an EMBL/GenBank/DDBJ whole genome shotgun (WGS) entry which is preliminary data.</text>
</comment>
<dbReference type="Gene3D" id="3.40.50.1820">
    <property type="entry name" value="alpha/beta hydrolase"/>
    <property type="match status" value="1"/>
</dbReference>
<dbReference type="EC" id="3.1.1.-" evidence="3"/>
<dbReference type="SUPFAM" id="SSF53474">
    <property type="entry name" value="alpha/beta-Hydrolases"/>
    <property type="match status" value="1"/>
</dbReference>
<dbReference type="RefSeq" id="WP_095275576.1">
    <property type="nucleotide sequence ID" value="NZ_CP047655.1"/>
</dbReference>
<protein>
    <recommendedName>
        <fullName evidence="3">Carboxylic ester hydrolase</fullName>
        <ecNumber evidence="3">3.1.1.-</ecNumber>
    </recommendedName>
</protein>
<dbReference type="Proteomes" id="UP000215771">
    <property type="component" value="Unassembled WGS sequence"/>
</dbReference>
<dbReference type="InterPro" id="IPR050309">
    <property type="entry name" value="Type-B_Carboxylest/Lipase"/>
</dbReference>
<dbReference type="AlphaFoldDB" id="A0A269PFZ7"/>
<dbReference type="InterPro" id="IPR002018">
    <property type="entry name" value="CarbesteraseB"/>
</dbReference>
<feature type="domain" description="Carboxylesterase type B" evidence="4">
    <location>
        <begin position="62"/>
        <end position="193"/>
    </location>
</feature>
<dbReference type="PROSITE" id="PS00122">
    <property type="entry name" value="CARBOXYLESTERASE_B_1"/>
    <property type="match status" value="1"/>
</dbReference>
<name>A0A269PFZ7_9CORY</name>
<dbReference type="GO" id="GO:0016787">
    <property type="term" value="F:hydrolase activity"/>
    <property type="evidence" value="ECO:0007669"/>
    <property type="project" value="UniProtKB-KW"/>
</dbReference>
<dbReference type="InterPro" id="IPR029058">
    <property type="entry name" value="AB_hydrolase_fold"/>
</dbReference>
<organism evidence="5 6">
    <name type="scientific">Corynebacterium hadale</name>
    <dbReference type="NCBI Taxonomy" id="2026255"/>
    <lineage>
        <taxon>Bacteria</taxon>
        <taxon>Bacillati</taxon>
        <taxon>Actinomycetota</taxon>
        <taxon>Actinomycetes</taxon>
        <taxon>Mycobacteriales</taxon>
        <taxon>Corynebacteriaceae</taxon>
        <taxon>Corynebacterium</taxon>
    </lineage>
</organism>
<evidence type="ECO:0000259" key="4">
    <source>
        <dbReference type="Pfam" id="PF00135"/>
    </source>
</evidence>
<dbReference type="EMBL" id="NQMQ01000002">
    <property type="protein sequence ID" value="PAJ71109.1"/>
    <property type="molecule type" value="Genomic_DNA"/>
</dbReference>
<dbReference type="Pfam" id="PF00135">
    <property type="entry name" value="COesterase"/>
    <property type="match status" value="1"/>
</dbReference>
<dbReference type="PANTHER" id="PTHR11559">
    <property type="entry name" value="CARBOXYLESTERASE"/>
    <property type="match status" value="1"/>
</dbReference>